<evidence type="ECO:0000256" key="1">
    <source>
        <dbReference type="SAM" id="Coils"/>
    </source>
</evidence>
<accession>A0A345UHM3</accession>
<feature type="coiled-coil region" evidence="1">
    <location>
        <begin position="316"/>
        <end position="357"/>
    </location>
</feature>
<organism evidence="2 3">
    <name type="scientific">Cyclonatronum proteinivorum</name>
    <dbReference type="NCBI Taxonomy" id="1457365"/>
    <lineage>
        <taxon>Bacteria</taxon>
        <taxon>Pseudomonadati</taxon>
        <taxon>Balneolota</taxon>
        <taxon>Balneolia</taxon>
        <taxon>Balneolales</taxon>
        <taxon>Cyclonatronaceae</taxon>
        <taxon>Cyclonatronum</taxon>
    </lineage>
</organism>
<protein>
    <submittedName>
        <fullName evidence="2">Uncharacterized protein</fullName>
    </submittedName>
</protein>
<dbReference type="KEGG" id="cprv:CYPRO_0691"/>
<dbReference type="OrthoDB" id="6057646at2"/>
<sequence length="516" mass="60926">MKKSFFTTFQLGSSKEPLRNLDDITNIIIRWLKKPKRGFSLPPSFSLTDNEFKIEANDHKLFKYYFTETKVGELLAIRYEHDDSSSDDVFWRTEIVIGKKIFNDDHSYRFSINIWYGSRNQKFQPIVRQHSRPNLIYELIQEIGAFELFPLQNGHIPLPQKDNPIYFYLLTSSRRKLPIIFISRDNNDNKPIVNVSSIIRNCSGMAYIIMSDEQSVTWDLQTYLGKTHNCYDGAVRIYWPGFKVTDNPQLHTLWTQEQILDYGNKDEFEYFLFNQLCEHAQTRYVSEYLTWEGAQKIDRQKRLEKAKETGTQEEWIQLLEEENLSLSSSNDEKTNEIKELKGQVFDLRKQNEQLLTSIKYNKSINTILNDTLSFDSFNSVISDISKKYRDHILIEKRAIKDSSFKDYESLHKALTWLALTYCKYKTKEVQIENLDHSCKESCGFFYSSNQSTRTMGQYKDDYEYFYNGEKHQLKEHIGTGANKHPEYTIRIAFFFDKESNKVIVGYLGQHQRTRAT</sequence>
<dbReference type="Proteomes" id="UP000254808">
    <property type="component" value="Chromosome"/>
</dbReference>
<evidence type="ECO:0000313" key="3">
    <source>
        <dbReference type="Proteomes" id="UP000254808"/>
    </source>
</evidence>
<name>A0A345UHM3_9BACT</name>
<evidence type="ECO:0000313" key="2">
    <source>
        <dbReference type="EMBL" id="AXI99974.1"/>
    </source>
</evidence>
<proteinExistence type="predicted"/>
<dbReference type="EMBL" id="CP027806">
    <property type="protein sequence ID" value="AXI99974.1"/>
    <property type="molecule type" value="Genomic_DNA"/>
</dbReference>
<keyword evidence="1" id="KW-0175">Coiled coil</keyword>
<gene>
    <name evidence="2" type="ORF">CYPRO_0691</name>
</gene>
<dbReference type="RefSeq" id="WP_114983293.1">
    <property type="nucleotide sequence ID" value="NZ_CP027806.1"/>
</dbReference>
<keyword evidence="3" id="KW-1185">Reference proteome</keyword>
<reference evidence="2 3" key="1">
    <citation type="submission" date="2018-03" db="EMBL/GenBank/DDBJ databases">
        <title>Phenotypic and genomic properties of Cyclonatronum proteinivorum gen. nov., sp. nov., a haloalkaliphilic bacteroidete from soda lakes possessing Na+-translocating rhodopsin.</title>
        <authorList>
            <person name="Toshchakov S.V."/>
            <person name="Korzhenkov A."/>
            <person name="Samarov N.I."/>
            <person name="Kublanov I.V."/>
            <person name="Muntyan M.S."/>
            <person name="Sorokin D.Y."/>
        </authorList>
    </citation>
    <scope>NUCLEOTIDE SEQUENCE [LARGE SCALE GENOMIC DNA]</scope>
    <source>
        <strain evidence="2 3">Omega</strain>
    </source>
</reference>
<dbReference type="AlphaFoldDB" id="A0A345UHM3"/>